<dbReference type="InterPro" id="IPR029063">
    <property type="entry name" value="SAM-dependent_MTases_sf"/>
</dbReference>
<dbReference type="Gene3D" id="3.40.50.150">
    <property type="entry name" value="Vaccinia Virus protein VP39"/>
    <property type="match status" value="1"/>
</dbReference>
<dbReference type="CDD" id="cd02440">
    <property type="entry name" value="AdoMet_MTases"/>
    <property type="match status" value="1"/>
</dbReference>
<proteinExistence type="predicted"/>
<organism evidence="3 4">
    <name type="scientific">Roseimaritima ulvae</name>
    <dbReference type="NCBI Taxonomy" id="980254"/>
    <lineage>
        <taxon>Bacteria</taxon>
        <taxon>Pseudomonadati</taxon>
        <taxon>Planctomycetota</taxon>
        <taxon>Planctomycetia</taxon>
        <taxon>Pirellulales</taxon>
        <taxon>Pirellulaceae</taxon>
        <taxon>Roseimaritima</taxon>
    </lineage>
</organism>
<name>A0A5B9QMR6_9BACT</name>
<dbReference type="Pfam" id="PF13649">
    <property type="entry name" value="Methyltransf_25"/>
    <property type="match status" value="1"/>
</dbReference>
<evidence type="ECO:0000256" key="1">
    <source>
        <dbReference type="ARBA" id="ARBA00022679"/>
    </source>
</evidence>
<dbReference type="GO" id="GO:0016740">
    <property type="term" value="F:transferase activity"/>
    <property type="evidence" value="ECO:0007669"/>
    <property type="project" value="UniProtKB-KW"/>
</dbReference>
<dbReference type="EMBL" id="CP042914">
    <property type="protein sequence ID" value="QEG38910.1"/>
    <property type="molecule type" value="Genomic_DNA"/>
</dbReference>
<dbReference type="OrthoDB" id="9804312at2"/>
<protein>
    <recommendedName>
        <fullName evidence="2">Methyltransferase domain-containing protein</fullName>
    </recommendedName>
</protein>
<evidence type="ECO:0000313" key="4">
    <source>
        <dbReference type="Proteomes" id="UP000325286"/>
    </source>
</evidence>
<keyword evidence="1" id="KW-0808">Transferase</keyword>
<dbReference type="InterPro" id="IPR041698">
    <property type="entry name" value="Methyltransf_25"/>
</dbReference>
<dbReference type="PANTHER" id="PTHR43861">
    <property type="entry name" value="TRANS-ACONITATE 2-METHYLTRANSFERASE-RELATED"/>
    <property type="match status" value="1"/>
</dbReference>
<feature type="domain" description="Methyltransferase" evidence="2">
    <location>
        <begin position="62"/>
        <end position="159"/>
    </location>
</feature>
<keyword evidence="4" id="KW-1185">Reference proteome</keyword>
<dbReference type="AlphaFoldDB" id="A0A5B9QMR6"/>
<accession>A0A5B9QMR6</accession>
<reference evidence="3 4" key="1">
    <citation type="submission" date="2019-08" db="EMBL/GenBank/DDBJ databases">
        <title>Deep-cultivation of Planctomycetes and their phenomic and genomic characterization uncovers novel biology.</title>
        <authorList>
            <person name="Wiegand S."/>
            <person name="Jogler M."/>
            <person name="Boedeker C."/>
            <person name="Pinto D."/>
            <person name="Vollmers J."/>
            <person name="Rivas-Marin E."/>
            <person name="Kohn T."/>
            <person name="Peeters S.H."/>
            <person name="Heuer A."/>
            <person name="Rast P."/>
            <person name="Oberbeckmann S."/>
            <person name="Bunk B."/>
            <person name="Jeske O."/>
            <person name="Meyerdierks A."/>
            <person name="Storesund J.E."/>
            <person name="Kallscheuer N."/>
            <person name="Luecker S."/>
            <person name="Lage O.M."/>
            <person name="Pohl T."/>
            <person name="Merkel B.J."/>
            <person name="Hornburger P."/>
            <person name="Mueller R.-W."/>
            <person name="Bruemmer F."/>
            <person name="Labrenz M."/>
            <person name="Spormann A.M."/>
            <person name="Op den Camp H."/>
            <person name="Overmann J."/>
            <person name="Amann R."/>
            <person name="Jetten M.S.M."/>
            <person name="Mascher T."/>
            <person name="Medema M.H."/>
            <person name="Devos D.P."/>
            <person name="Kaster A.-K."/>
            <person name="Ovreas L."/>
            <person name="Rohde M."/>
            <person name="Galperin M.Y."/>
            <person name="Jogler C."/>
        </authorList>
    </citation>
    <scope>NUCLEOTIDE SEQUENCE [LARGE SCALE GENOMIC DNA]</scope>
    <source>
        <strain evidence="3 4">UC8</strain>
    </source>
</reference>
<dbReference type="Proteomes" id="UP000325286">
    <property type="component" value="Chromosome"/>
</dbReference>
<evidence type="ECO:0000313" key="3">
    <source>
        <dbReference type="EMBL" id="QEG38910.1"/>
    </source>
</evidence>
<evidence type="ECO:0000259" key="2">
    <source>
        <dbReference type="Pfam" id="PF13649"/>
    </source>
</evidence>
<gene>
    <name evidence="3" type="ORF">UC8_08680</name>
</gene>
<dbReference type="KEGG" id="rul:UC8_08680"/>
<dbReference type="SUPFAM" id="SSF53335">
    <property type="entry name" value="S-adenosyl-L-methionine-dependent methyltransferases"/>
    <property type="match status" value="1"/>
</dbReference>
<sequence>MVRPPLWQLPPGVSPGTWDYTHTPAIADGYDEFLKSTPLVRLDLQLTRRYLPPPGKDRTTLIADLGCGSGRTAIPLSQAGYAVLGIDLSQSMLTAMRGAAAQAHTPVMGLRANLVQLDAIGDDTVDHAICLFSTLGMIRQRRHRRQFLAHTARMLRPGGTFLVHAHHRRAWLRHPGGLRQTLRSVWKSLTTDHEFGDHVYAYRNLADMYLHSFSRRELTADLKSAGFQIEKVLRINLNGDRVLPPWALQIAGGFFVVGKVERQRGEGDRAAANSRKTSPR</sequence>
<dbReference type="RefSeq" id="WP_148080099.1">
    <property type="nucleotide sequence ID" value="NZ_CP042914.1"/>
</dbReference>